<dbReference type="InterPro" id="IPR013324">
    <property type="entry name" value="RNA_pol_sigma_r3/r4-like"/>
</dbReference>
<gene>
    <name evidence="7" type="ORF">COR50_19840</name>
</gene>
<evidence type="ECO:0000256" key="4">
    <source>
        <dbReference type="ARBA" id="ARBA00023163"/>
    </source>
</evidence>
<dbReference type="InterPro" id="IPR036388">
    <property type="entry name" value="WH-like_DNA-bd_sf"/>
</dbReference>
<dbReference type="PANTHER" id="PTHR43133:SF46">
    <property type="entry name" value="RNA POLYMERASE SIGMA-70 FACTOR ECF SUBFAMILY"/>
    <property type="match status" value="1"/>
</dbReference>
<evidence type="ECO:0000256" key="1">
    <source>
        <dbReference type="ARBA" id="ARBA00010641"/>
    </source>
</evidence>
<reference evidence="7 8" key="1">
    <citation type="submission" date="2017-10" db="EMBL/GenBank/DDBJ databases">
        <title>Paenichitinophaga pekingensis gen. nov., sp. nov., isolated from activated sludge.</title>
        <authorList>
            <person name="Jin D."/>
            <person name="Kong X."/>
            <person name="Deng Y."/>
            <person name="Bai Z."/>
        </authorList>
    </citation>
    <scope>NUCLEOTIDE SEQUENCE [LARGE SCALE GENOMIC DNA]</scope>
    <source>
        <strain evidence="7 8">13</strain>
    </source>
</reference>
<dbReference type="PANTHER" id="PTHR43133">
    <property type="entry name" value="RNA POLYMERASE ECF-TYPE SIGMA FACTO"/>
    <property type="match status" value="1"/>
</dbReference>
<keyword evidence="3" id="KW-0731">Sigma factor</keyword>
<dbReference type="NCBIfam" id="TIGR02937">
    <property type="entry name" value="sigma70-ECF"/>
    <property type="match status" value="1"/>
</dbReference>
<organism evidence="7 8">
    <name type="scientific">Chitinophaga caeni</name>
    <dbReference type="NCBI Taxonomy" id="2029983"/>
    <lineage>
        <taxon>Bacteria</taxon>
        <taxon>Pseudomonadati</taxon>
        <taxon>Bacteroidota</taxon>
        <taxon>Chitinophagia</taxon>
        <taxon>Chitinophagales</taxon>
        <taxon>Chitinophagaceae</taxon>
        <taxon>Chitinophaga</taxon>
    </lineage>
</organism>
<dbReference type="Gene3D" id="1.10.1740.10">
    <property type="match status" value="1"/>
</dbReference>
<evidence type="ECO:0000256" key="2">
    <source>
        <dbReference type="ARBA" id="ARBA00023015"/>
    </source>
</evidence>
<feature type="domain" description="RNA polymerase sigma factor 70 region 4 type 2" evidence="6">
    <location>
        <begin position="124"/>
        <end position="173"/>
    </location>
</feature>
<dbReference type="InterPro" id="IPR014284">
    <property type="entry name" value="RNA_pol_sigma-70_dom"/>
</dbReference>
<dbReference type="SUPFAM" id="SSF88659">
    <property type="entry name" value="Sigma3 and sigma4 domains of RNA polymerase sigma factors"/>
    <property type="match status" value="1"/>
</dbReference>
<name>A0A291QZH2_9BACT</name>
<comment type="similarity">
    <text evidence="1">Belongs to the sigma-70 factor family. ECF subfamily.</text>
</comment>
<dbReference type="AlphaFoldDB" id="A0A291QZH2"/>
<protein>
    <recommendedName>
        <fullName evidence="9">RNA polymerase subunit sigma-24</fullName>
    </recommendedName>
</protein>
<dbReference type="InterPro" id="IPR013325">
    <property type="entry name" value="RNA_pol_sigma_r2"/>
</dbReference>
<evidence type="ECO:0000256" key="3">
    <source>
        <dbReference type="ARBA" id="ARBA00023082"/>
    </source>
</evidence>
<feature type="domain" description="RNA polymerase sigma-70 region 2" evidence="5">
    <location>
        <begin position="28"/>
        <end position="94"/>
    </location>
</feature>
<dbReference type="Pfam" id="PF08281">
    <property type="entry name" value="Sigma70_r4_2"/>
    <property type="match status" value="1"/>
</dbReference>
<evidence type="ECO:0000313" key="8">
    <source>
        <dbReference type="Proteomes" id="UP000220133"/>
    </source>
</evidence>
<dbReference type="GO" id="GO:0006352">
    <property type="term" value="P:DNA-templated transcription initiation"/>
    <property type="evidence" value="ECO:0007669"/>
    <property type="project" value="InterPro"/>
</dbReference>
<dbReference type="Gene3D" id="1.10.10.10">
    <property type="entry name" value="Winged helix-like DNA-binding domain superfamily/Winged helix DNA-binding domain"/>
    <property type="match status" value="1"/>
</dbReference>
<keyword evidence="4" id="KW-0804">Transcription</keyword>
<dbReference type="Proteomes" id="UP000220133">
    <property type="component" value="Chromosome"/>
</dbReference>
<keyword evidence="2" id="KW-0805">Transcription regulation</keyword>
<dbReference type="GO" id="GO:0016987">
    <property type="term" value="F:sigma factor activity"/>
    <property type="evidence" value="ECO:0007669"/>
    <property type="project" value="UniProtKB-KW"/>
</dbReference>
<dbReference type="SUPFAM" id="SSF88946">
    <property type="entry name" value="Sigma2 domain of RNA polymerase sigma factors"/>
    <property type="match status" value="1"/>
</dbReference>
<dbReference type="RefSeq" id="WP_098195611.1">
    <property type="nucleotide sequence ID" value="NZ_CP023777.1"/>
</dbReference>
<proteinExistence type="inferred from homology"/>
<evidence type="ECO:0000259" key="5">
    <source>
        <dbReference type="Pfam" id="PF04542"/>
    </source>
</evidence>
<dbReference type="OrthoDB" id="656273at2"/>
<dbReference type="InterPro" id="IPR039425">
    <property type="entry name" value="RNA_pol_sigma-70-like"/>
</dbReference>
<dbReference type="KEGG" id="cbae:COR50_19840"/>
<dbReference type="EMBL" id="CP023777">
    <property type="protein sequence ID" value="ATL49243.1"/>
    <property type="molecule type" value="Genomic_DNA"/>
</dbReference>
<evidence type="ECO:0000313" key="7">
    <source>
        <dbReference type="EMBL" id="ATL49243.1"/>
    </source>
</evidence>
<evidence type="ECO:0000259" key="6">
    <source>
        <dbReference type="Pfam" id="PF08281"/>
    </source>
</evidence>
<evidence type="ECO:0008006" key="9">
    <source>
        <dbReference type="Google" id="ProtNLM"/>
    </source>
</evidence>
<sequence length="200" mass="22675">MSTNLSYDESALISSFQRGERWALQQVYELYMRPLCYFTDQIVADTLAAEDIVSECFIQAFQRKEQFPSLPGLKSFLYTAAKNAALNFLKSQQRHQAVHQSIALGSEKLSIDVEKAYIKSEVLQIIYREIEKLPPQCSAVVRLSIIDGKRPQEIAEELDMAYQTVLNQKAKGLAILRTNLLKNKLVAWPILATALTFLNS</sequence>
<dbReference type="Pfam" id="PF04542">
    <property type="entry name" value="Sigma70_r2"/>
    <property type="match status" value="1"/>
</dbReference>
<dbReference type="GO" id="GO:0003677">
    <property type="term" value="F:DNA binding"/>
    <property type="evidence" value="ECO:0007669"/>
    <property type="project" value="InterPro"/>
</dbReference>
<accession>A0A291QZH2</accession>
<dbReference type="InterPro" id="IPR007627">
    <property type="entry name" value="RNA_pol_sigma70_r2"/>
</dbReference>
<keyword evidence="8" id="KW-1185">Reference proteome</keyword>
<dbReference type="InterPro" id="IPR013249">
    <property type="entry name" value="RNA_pol_sigma70_r4_t2"/>
</dbReference>